<proteinExistence type="predicted"/>
<keyword evidence="3" id="KW-0408">Iron</keyword>
<dbReference type="InterPro" id="IPR026335">
    <property type="entry name" value="rSAM_SPASM_FxsB"/>
</dbReference>
<dbReference type="InterPro" id="IPR013785">
    <property type="entry name" value="Aldolase_TIM"/>
</dbReference>
<dbReference type="Proteomes" id="UP000198420">
    <property type="component" value="Unassembled WGS sequence"/>
</dbReference>
<evidence type="ECO:0000256" key="1">
    <source>
        <dbReference type="ARBA" id="ARBA00022691"/>
    </source>
</evidence>
<dbReference type="GO" id="GO:0051536">
    <property type="term" value="F:iron-sulfur cluster binding"/>
    <property type="evidence" value="ECO:0007669"/>
    <property type="project" value="UniProtKB-KW"/>
</dbReference>
<dbReference type="SFLD" id="SFLDG01072">
    <property type="entry name" value="dehydrogenase_like"/>
    <property type="match status" value="1"/>
</dbReference>
<dbReference type="GO" id="GO:0016491">
    <property type="term" value="F:oxidoreductase activity"/>
    <property type="evidence" value="ECO:0007669"/>
    <property type="project" value="InterPro"/>
</dbReference>
<dbReference type="PANTHER" id="PTHR43273:SF8">
    <property type="entry name" value="RADICAL SAM DOMAIN PROTEIN"/>
    <property type="match status" value="1"/>
</dbReference>
<dbReference type="InterPro" id="IPR023867">
    <property type="entry name" value="Sulphatase_maturase_rSAM"/>
</dbReference>
<dbReference type="GO" id="GO:0046872">
    <property type="term" value="F:metal ion binding"/>
    <property type="evidence" value="ECO:0007669"/>
    <property type="project" value="UniProtKB-KW"/>
</dbReference>
<dbReference type="RefSeq" id="WP_089309722.1">
    <property type="nucleotide sequence ID" value="NZ_FZNP01000001.1"/>
</dbReference>
<dbReference type="InterPro" id="IPR007197">
    <property type="entry name" value="rSAM"/>
</dbReference>
<dbReference type="SFLD" id="SFLDG01386">
    <property type="entry name" value="main_SPASM_domain-containing"/>
    <property type="match status" value="1"/>
</dbReference>
<dbReference type="SFLD" id="SFLDS00029">
    <property type="entry name" value="Radical_SAM"/>
    <property type="match status" value="1"/>
</dbReference>
<evidence type="ECO:0000256" key="3">
    <source>
        <dbReference type="ARBA" id="ARBA00023004"/>
    </source>
</evidence>
<dbReference type="PANTHER" id="PTHR43273">
    <property type="entry name" value="ANAEROBIC SULFATASE-MATURATING ENZYME HOMOLOG ASLB-RELATED"/>
    <property type="match status" value="1"/>
</dbReference>
<evidence type="ECO:0000259" key="5">
    <source>
        <dbReference type="PROSITE" id="PS51918"/>
    </source>
</evidence>
<dbReference type="SFLD" id="SFLDG01067">
    <property type="entry name" value="SPASM/twitch_domain_containing"/>
    <property type="match status" value="1"/>
</dbReference>
<keyword evidence="7" id="KW-1185">Reference proteome</keyword>
<dbReference type="Gene3D" id="3.20.20.70">
    <property type="entry name" value="Aldolase class I"/>
    <property type="match status" value="1"/>
</dbReference>
<reference evidence="7" key="1">
    <citation type="submission" date="2017-06" db="EMBL/GenBank/DDBJ databases">
        <authorList>
            <person name="Varghese N."/>
            <person name="Submissions S."/>
        </authorList>
    </citation>
    <scope>NUCLEOTIDE SEQUENCE [LARGE SCALE GENOMIC DNA]</scope>
    <source>
        <strain evidence="7">DSM 44485</strain>
    </source>
</reference>
<dbReference type="Pfam" id="PF04055">
    <property type="entry name" value="Radical_SAM"/>
    <property type="match status" value="1"/>
</dbReference>
<evidence type="ECO:0000256" key="4">
    <source>
        <dbReference type="ARBA" id="ARBA00023014"/>
    </source>
</evidence>
<dbReference type="NCBIfam" id="TIGR04269">
    <property type="entry name" value="SAM_SPASM_FxsB"/>
    <property type="match status" value="1"/>
</dbReference>
<dbReference type="EMBL" id="FZNP01000001">
    <property type="protein sequence ID" value="SNR24384.1"/>
    <property type="molecule type" value="Genomic_DNA"/>
</dbReference>
<dbReference type="AlphaFoldDB" id="A0A238UR33"/>
<dbReference type="SUPFAM" id="SSF102114">
    <property type="entry name" value="Radical SAM enzymes"/>
    <property type="match status" value="1"/>
</dbReference>
<gene>
    <name evidence="6" type="ORF">SAMN06265355_101297</name>
</gene>
<organism evidence="6 7">
    <name type="scientific">Actinomadura mexicana</name>
    <dbReference type="NCBI Taxonomy" id="134959"/>
    <lineage>
        <taxon>Bacteria</taxon>
        <taxon>Bacillati</taxon>
        <taxon>Actinomycetota</taxon>
        <taxon>Actinomycetes</taxon>
        <taxon>Streptosporangiales</taxon>
        <taxon>Thermomonosporaceae</taxon>
        <taxon>Actinomadura</taxon>
    </lineage>
</organism>
<sequence length="391" mass="42196">MSPPAAREALPFREFILKIHSRCNLACDYCYVYEMGDQSWRDRPVTMPPEVVDAAARRIGDHVRAHALPSVDVVLHGGEPLLAAPPLIERVVRSVRAEGVSASFFVQTNGTRLTGARLAQLDRLGVRIGVSMDGDADAQDRHRRLPDGRGSHASVSAALHPLSTGPYRHLFSGILCTIDLRNDPVATYEALLRHRPPRVDFLLPHGNWSAPPPGRAEGSPATPYADWLIEIFDRWYGAAEPPADVRTFSDLLTLLLGGVVGSEGLGLAPVRYAVIETDGAIEHSDLLKPMTAASAGTGLNVLRDSLDAARALPAAVERQLGAAALCERCRACRFVAVCGAGLQVHRYRHGTGFDNPTVYCPDMIRLIEHVRGRVAEDVAAAARPSERGGAA</sequence>
<dbReference type="OrthoDB" id="9782387at2"/>
<keyword evidence="4" id="KW-0411">Iron-sulfur</keyword>
<dbReference type="InterPro" id="IPR058240">
    <property type="entry name" value="rSAM_sf"/>
</dbReference>
<dbReference type="CDD" id="cd01335">
    <property type="entry name" value="Radical_SAM"/>
    <property type="match status" value="1"/>
</dbReference>
<keyword evidence="1" id="KW-0949">S-adenosyl-L-methionine</keyword>
<protein>
    <recommendedName>
        <fullName evidence="5">Radical SAM core domain-containing protein</fullName>
    </recommendedName>
</protein>
<evidence type="ECO:0000313" key="6">
    <source>
        <dbReference type="EMBL" id="SNR24384.1"/>
    </source>
</evidence>
<dbReference type="PROSITE" id="PS51918">
    <property type="entry name" value="RADICAL_SAM"/>
    <property type="match status" value="1"/>
</dbReference>
<name>A0A238UR33_9ACTN</name>
<feature type="domain" description="Radical SAM core" evidence="5">
    <location>
        <begin position="9"/>
        <end position="238"/>
    </location>
</feature>
<accession>A0A238UR33</accession>
<evidence type="ECO:0000313" key="7">
    <source>
        <dbReference type="Proteomes" id="UP000198420"/>
    </source>
</evidence>
<keyword evidence="2" id="KW-0479">Metal-binding</keyword>
<evidence type="ECO:0000256" key="2">
    <source>
        <dbReference type="ARBA" id="ARBA00022723"/>
    </source>
</evidence>